<dbReference type="OrthoDB" id="6107827at2759"/>
<evidence type="ECO:0000313" key="1">
    <source>
        <dbReference type="EMBL" id="CAC5420342.1"/>
    </source>
</evidence>
<reference evidence="1 2" key="1">
    <citation type="submission" date="2020-06" db="EMBL/GenBank/DDBJ databases">
        <authorList>
            <person name="Li R."/>
            <person name="Bekaert M."/>
        </authorList>
    </citation>
    <scope>NUCLEOTIDE SEQUENCE [LARGE SCALE GENOMIC DNA]</scope>
    <source>
        <strain evidence="2">wild</strain>
    </source>
</reference>
<proteinExistence type="predicted"/>
<gene>
    <name evidence="1" type="ORF">MCOR_52565</name>
</gene>
<sequence>MLKTALFDEDENVRYEALLLYQAHPKSKTISPLNIRHSVNESSIVDPYASDIIELQGHQRHKRGFWDGLEFKLSTPSVDWQKKVGTKELGASFGIVIENYLDLKIAPLSGHFKVSAHDEAYAIVHVGMIGINIPFFVARLCYKGDTSYNFNIFQVSIETREGNGKQFIEMIFRFDKVIKDIINGIKSGVDLFKEIISGKGIKGIIDDFIAALESLPQKVKY</sequence>
<dbReference type="AlphaFoldDB" id="A0A6J8EKT0"/>
<protein>
    <submittedName>
        <fullName evidence="1">Uncharacterized protein</fullName>
    </submittedName>
</protein>
<organism evidence="1 2">
    <name type="scientific">Mytilus coruscus</name>
    <name type="common">Sea mussel</name>
    <dbReference type="NCBI Taxonomy" id="42192"/>
    <lineage>
        <taxon>Eukaryota</taxon>
        <taxon>Metazoa</taxon>
        <taxon>Spiralia</taxon>
        <taxon>Lophotrochozoa</taxon>
        <taxon>Mollusca</taxon>
        <taxon>Bivalvia</taxon>
        <taxon>Autobranchia</taxon>
        <taxon>Pteriomorphia</taxon>
        <taxon>Mytilida</taxon>
        <taxon>Mytiloidea</taxon>
        <taxon>Mytilidae</taxon>
        <taxon>Mytilinae</taxon>
        <taxon>Mytilus</taxon>
    </lineage>
</organism>
<dbReference type="EMBL" id="CACVKT020009086">
    <property type="protein sequence ID" value="CAC5420342.1"/>
    <property type="molecule type" value="Genomic_DNA"/>
</dbReference>
<name>A0A6J8EKT0_MYTCO</name>
<accession>A0A6J8EKT0</accession>
<dbReference type="Proteomes" id="UP000507470">
    <property type="component" value="Unassembled WGS sequence"/>
</dbReference>
<keyword evidence="2" id="KW-1185">Reference proteome</keyword>
<evidence type="ECO:0000313" key="2">
    <source>
        <dbReference type="Proteomes" id="UP000507470"/>
    </source>
</evidence>